<evidence type="ECO:0000313" key="4">
    <source>
        <dbReference type="EMBL" id="KAJ2689213.1"/>
    </source>
</evidence>
<dbReference type="Proteomes" id="UP001151516">
    <property type="component" value="Unassembled WGS sequence"/>
</dbReference>
<accession>A0A9W8GMS5</accession>
<feature type="transmembrane region" description="Helical" evidence="3">
    <location>
        <begin position="43"/>
        <end position="59"/>
    </location>
</feature>
<evidence type="ECO:0000256" key="3">
    <source>
        <dbReference type="SAM" id="Phobius"/>
    </source>
</evidence>
<keyword evidence="1" id="KW-0175">Coiled coil</keyword>
<keyword evidence="3" id="KW-0812">Transmembrane</keyword>
<proteinExistence type="predicted"/>
<dbReference type="OrthoDB" id="5547083at2759"/>
<keyword evidence="5" id="KW-1185">Reference proteome</keyword>
<evidence type="ECO:0000256" key="1">
    <source>
        <dbReference type="SAM" id="Coils"/>
    </source>
</evidence>
<name>A0A9W8GMS5_9FUNG</name>
<dbReference type="EMBL" id="JANBTX010000030">
    <property type="protein sequence ID" value="KAJ2689213.1"/>
    <property type="molecule type" value="Genomic_DNA"/>
</dbReference>
<comment type="caution">
    <text evidence="4">The sequence shown here is derived from an EMBL/GenBank/DDBJ whole genome shotgun (WGS) entry which is preliminary data.</text>
</comment>
<feature type="coiled-coil region" evidence="1">
    <location>
        <begin position="238"/>
        <end position="268"/>
    </location>
</feature>
<reference evidence="4" key="1">
    <citation type="submission" date="2022-07" db="EMBL/GenBank/DDBJ databases">
        <title>Phylogenomic reconstructions and comparative analyses of Kickxellomycotina fungi.</title>
        <authorList>
            <person name="Reynolds N.K."/>
            <person name="Stajich J.E."/>
            <person name="Barry K."/>
            <person name="Grigoriev I.V."/>
            <person name="Crous P."/>
            <person name="Smith M.E."/>
        </authorList>
    </citation>
    <scope>NUCLEOTIDE SEQUENCE</scope>
    <source>
        <strain evidence="4">CBS 109367</strain>
    </source>
</reference>
<gene>
    <name evidence="4" type="ORF">IWW39_001675</name>
</gene>
<keyword evidence="3" id="KW-0472">Membrane</keyword>
<feature type="region of interest" description="Disordered" evidence="2">
    <location>
        <begin position="285"/>
        <end position="304"/>
    </location>
</feature>
<evidence type="ECO:0000256" key="2">
    <source>
        <dbReference type="SAM" id="MobiDB-lite"/>
    </source>
</evidence>
<feature type="region of interest" description="Disordered" evidence="2">
    <location>
        <begin position="339"/>
        <end position="358"/>
    </location>
</feature>
<evidence type="ECO:0000313" key="5">
    <source>
        <dbReference type="Proteomes" id="UP001151516"/>
    </source>
</evidence>
<feature type="transmembrane region" description="Helical" evidence="3">
    <location>
        <begin position="20"/>
        <end position="37"/>
    </location>
</feature>
<sequence length="370" mass="40471">MDNLGVRTHTAMFATEYLRFLEPANIAIIINGLWAMVTARNALALSTVCVFVVTSLALWNQPRRAMLVKWTVGHVLEAGFGTGDGNNGKPLLPRFIRRLFHSHLPQFDTRRDSGLGMEKADAEAVYRHNGTAPDTPPPPLQPPLLPLICSGSELIAGDPAGHVQHAGGGAKRRHRRHRGRKDIRSVAAVSADRPMAKQVRRLMYRVILVASRRHRPTDSKDVLDVESLQLPLSPISMEAAAVAEFATVEQAIEKAEEESAAADKFEVEEEEPVVMDDRAGEPLLTAAGPTHASVTDGDPVVDVTKPRRYRPAPIGQRNAGDTPPLPFYSLAPSAAGPLLSRMRTSSRPPNWPPQIDTDPEFSLFSSKFFS</sequence>
<keyword evidence="3" id="KW-1133">Transmembrane helix</keyword>
<organism evidence="4 5">
    <name type="scientific">Coemansia spiralis</name>
    <dbReference type="NCBI Taxonomy" id="417178"/>
    <lineage>
        <taxon>Eukaryota</taxon>
        <taxon>Fungi</taxon>
        <taxon>Fungi incertae sedis</taxon>
        <taxon>Zoopagomycota</taxon>
        <taxon>Kickxellomycotina</taxon>
        <taxon>Kickxellomycetes</taxon>
        <taxon>Kickxellales</taxon>
        <taxon>Kickxellaceae</taxon>
        <taxon>Coemansia</taxon>
    </lineage>
</organism>
<protein>
    <submittedName>
        <fullName evidence="4">Uncharacterized protein</fullName>
    </submittedName>
</protein>
<dbReference type="AlphaFoldDB" id="A0A9W8GMS5"/>